<dbReference type="Gene3D" id="1.10.3720.10">
    <property type="entry name" value="MetI-like"/>
    <property type="match status" value="1"/>
</dbReference>
<dbReference type="CDD" id="cd06261">
    <property type="entry name" value="TM_PBP2"/>
    <property type="match status" value="1"/>
</dbReference>
<feature type="transmembrane region" description="Helical" evidence="7">
    <location>
        <begin position="104"/>
        <end position="125"/>
    </location>
</feature>
<dbReference type="GO" id="GO:0055085">
    <property type="term" value="P:transmembrane transport"/>
    <property type="evidence" value="ECO:0007669"/>
    <property type="project" value="InterPro"/>
</dbReference>
<dbReference type="PANTHER" id="PTHR43163:SF6">
    <property type="entry name" value="DIPEPTIDE TRANSPORT SYSTEM PERMEASE PROTEIN DPPB-RELATED"/>
    <property type="match status" value="1"/>
</dbReference>
<dbReference type="InterPro" id="IPR000515">
    <property type="entry name" value="MetI-like"/>
</dbReference>
<dbReference type="Pfam" id="PF19300">
    <property type="entry name" value="BPD_transp_1_N"/>
    <property type="match status" value="1"/>
</dbReference>
<feature type="transmembrane region" description="Helical" evidence="7">
    <location>
        <begin position="12"/>
        <end position="33"/>
    </location>
</feature>
<dbReference type="GO" id="GO:0005886">
    <property type="term" value="C:plasma membrane"/>
    <property type="evidence" value="ECO:0007669"/>
    <property type="project" value="UniProtKB-SubCell"/>
</dbReference>
<evidence type="ECO:0000313" key="9">
    <source>
        <dbReference type="EMBL" id="PVZ94527.1"/>
    </source>
</evidence>
<comment type="subcellular location">
    <subcellularLocation>
        <location evidence="1 7">Cell membrane</location>
        <topology evidence="1 7">Multi-pass membrane protein</topology>
    </subcellularLocation>
</comment>
<keyword evidence="3" id="KW-1003">Cell membrane</keyword>
<dbReference type="PROSITE" id="PS50928">
    <property type="entry name" value="ABC_TM1"/>
    <property type="match status" value="1"/>
</dbReference>
<name>A0A2V1HVV5_9MICO</name>
<evidence type="ECO:0000256" key="4">
    <source>
        <dbReference type="ARBA" id="ARBA00022692"/>
    </source>
</evidence>
<keyword evidence="2 7" id="KW-0813">Transport</keyword>
<dbReference type="EMBL" id="QEOP01000002">
    <property type="protein sequence ID" value="PVZ94527.1"/>
    <property type="molecule type" value="Genomic_DNA"/>
</dbReference>
<organism evidence="9 10">
    <name type="scientific">Amnibacterium flavum</name>
    <dbReference type="NCBI Taxonomy" id="2173173"/>
    <lineage>
        <taxon>Bacteria</taxon>
        <taxon>Bacillati</taxon>
        <taxon>Actinomycetota</taxon>
        <taxon>Actinomycetes</taxon>
        <taxon>Micrococcales</taxon>
        <taxon>Microbacteriaceae</taxon>
        <taxon>Amnibacterium</taxon>
    </lineage>
</organism>
<evidence type="ECO:0000256" key="3">
    <source>
        <dbReference type="ARBA" id="ARBA00022475"/>
    </source>
</evidence>
<feature type="transmembrane region" description="Helical" evidence="7">
    <location>
        <begin position="285"/>
        <end position="309"/>
    </location>
</feature>
<evidence type="ECO:0000313" key="10">
    <source>
        <dbReference type="Proteomes" id="UP000244893"/>
    </source>
</evidence>
<evidence type="ECO:0000256" key="1">
    <source>
        <dbReference type="ARBA" id="ARBA00004651"/>
    </source>
</evidence>
<evidence type="ECO:0000259" key="8">
    <source>
        <dbReference type="PROSITE" id="PS50928"/>
    </source>
</evidence>
<dbReference type="Proteomes" id="UP000244893">
    <property type="component" value="Unassembled WGS sequence"/>
</dbReference>
<dbReference type="PANTHER" id="PTHR43163">
    <property type="entry name" value="DIPEPTIDE TRANSPORT SYSTEM PERMEASE PROTEIN DPPB-RELATED"/>
    <property type="match status" value="1"/>
</dbReference>
<reference evidence="9 10" key="1">
    <citation type="submission" date="2018-05" db="EMBL/GenBank/DDBJ databases">
        <title>Amnibacterium sp. M8JJ-5, whole genome shotgun sequence.</title>
        <authorList>
            <person name="Tuo L."/>
        </authorList>
    </citation>
    <scope>NUCLEOTIDE SEQUENCE [LARGE SCALE GENOMIC DNA]</scope>
    <source>
        <strain evidence="9 10">M8JJ-5</strain>
    </source>
</reference>
<dbReference type="AlphaFoldDB" id="A0A2V1HVV5"/>
<dbReference type="SUPFAM" id="SSF161098">
    <property type="entry name" value="MetI-like"/>
    <property type="match status" value="1"/>
</dbReference>
<dbReference type="InterPro" id="IPR045621">
    <property type="entry name" value="BPD_transp_1_N"/>
</dbReference>
<comment type="caution">
    <text evidence="9">The sequence shown here is derived from an EMBL/GenBank/DDBJ whole genome shotgun (WGS) entry which is preliminary data.</text>
</comment>
<comment type="similarity">
    <text evidence="7">Belongs to the binding-protein-dependent transport system permease family.</text>
</comment>
<dbReference type="RefSeq" id="WP_116757038.1">
    <property type="nucleotide sequence ID" value="NZ_JBHUEX010000001.1"/>
</dbReference>
<keyword evidence="10" id="KW-1185">Reference proteome</keyword>
<keyword evidence="4 7" id="KW-0812">Transmembrane</keyword>
<dbReference type="OrthoDB" id="3543764at2"/>
<gene>
    <name evidence="9" type="ORF">DDQ50_12565</name>
</gene>
<dbReference type="Pfam" id="PF00528">
    <property type="entry name" value="BPD_transp_1"/>
    <property type="match status" value="1"/>
</dbReference>
<evidence type="ECO:0000256" key="5">
    <source>
        <dbReference type="ARBA" id="ARBA00022989"/>
    </source>
</evidence>
<protein>
    <submittedName>
        <fullName evidence="9">Peptide ABC transporter</fullName>
    </submittedName>
</protein>
<feature type="domain" description="ABC transmembrane type-1" evidence="8">
    <location>
        <begin position="98"/>
        <end position="306"/>
    </location>
</feature>
<proteinExistence type="inferred from homology"/>
<keyword evidence="6 7" id="KW-0472">Membrane</keyword>
<evidence type="ECO:0000256" key="6">
    <source>
        <dbReference type="ARBA" id="ARBA00023136"/>
    </source>
</evidence>
<evidence type="ECO:0000256" key="7">
    <source>
        <dbReference type="RuleBase" id="RU363032"/>
    </source>
</evidence>
<evidence type="ECO:0000256" key="2">
    <source>
        <dbReference type="ARBA" id="ARBA00022448"/>
    </source>
</evidence>
<accession>A0A2V1HVV5</accession>
<dbReference type="InterPro" id="IPR035906">
    <property type="entry name" value="MetI-like_sf"/>
</dbReference>
<keyword evidence="5 7" id="KW-1133">Transmembrane helix</keyword>
<feature type="transmembrane region" description="Helical" evidence="7">
    <location>
        <begin position="137"/>
        <end position="162"/>
    </location>
</feature>
<feature type="transmembrane region" description="Helical" evidence="7">
    <location>
        <begin position="241"/>
        <end position="265"/>
    </location>
</feature>
<sequence>MTSRLRFVIRRLLLTIPVLLVMSIIVFLIIRLVPGDPVRTMLGFRATAENVEQVRHELGLDRPIVTQYFDFLGGLLRGDLGTDIVSHASLADLLAQRLPVTFELTGLAMLIAVLVGVPLGVRAATGGRWIKRATEGFVVLGVSIPDFWLGIMLVLVFASTLVLLPPSGYVPFEVAPLDNLRYMALPVLTLAVGEAAYILRTTRSAVESVMTRPFVGFLRAKGVSESRIVFGHALRNAAPSIVTVIGIQVGVLLGGAIIIETLFALPGVGRLVVTAINQRNYPTVQVGVLAIAAIFILVSLVTDLVVGWLDPRVSDGAAT</sequence>